<dbReference type="EMBL" id="HBIX01032664">
    <property type="protein sequence ID" value="CAE0728721.1"/>
    <property type="molecule type" value="Transcribed_RNA"/>
</dbReference>
<name>A0A7S4EQ90_9STRA</name>
<proteinExistence type="predicted"/>
<feature type="region of interest" description="Disordered" evidence="1">
    <location>
        <begin position="123"/>
        <end position="154"/>
    </location>
</feature>
<dbReference type="AlphaFoldDB" id="A0A7S4EQ90"/>
<organism evidence="2">
    <name type="scientific">Pseudo-nitzschia australis</name>
    <dbReference type="NCBI Taxonomy" id="44445"/>
    <lineage>
        <taxon>Eukaryota</taxon>
        <taxon>Sar</taxon>
        <taxon>Stramenopiles</taxon>
        <taxon>Ochrophyta</taxon>
        <taxon>Bacillariophyta</taxon>
        <taxon>Bacillariophyceae</taxon>
        <taxon>Bacillariophycidae</taxon>
        <taxon>Bacillariales</taxon>
        <taxon>Bacillariaceae</taxon>
        <taxon>Pseudo-nitzschia</taxon>
    </lineage>
</organism>
<accession>A0A7S4EQ90</accession>
<reference evidence="2" key="1">
    <citation type="submission" date="2021-01" db="EMBL/GenBank/DDBJ databases">
        <authorList>
            <person name="Corre E."/>
            <person name="Pelletier E."/>
            <person name="Niang G."/>
            <person name="Scheremetjew M."/>
            <person name="Finn R."/>
            <person name="Kale V."/>
            <person name="Holt S."/>
            <person name="Cochrane G."/>
            <person name="Meng A."/>
            <person name="Brown T."/>
            <person name="Cohen L."/>
        </authorList>
    </citation>
    <scope>NUCLEOTIDE SEQUENCE</scope>
    <source>
        <strain evidence="2">10249 10 AB</strain>
    </source>
</reference>
<sequence length="189" mass="21192">MWDTSKRTVCSDVKRATTVDNDGTAAVARKTTAATGALNGDRGTTVGTDSAITSYMWDTSKRTVCSDVKRATTVGNDGTAAVARQTTTAREHLVYVDHEPSQQRNQRKAYSDRSTLPDHLLKNSYLHNTTPSEVSNRTDRKPVTDAKTPSIKQEAHRIQYRIPRRHGKTKRWWILYKTRAFYTSTGTTI</sequence>
<protein>
    <submittedName>
        <fullName evidence="2">Uncharacterized protein</fullName>
    </submittedName>
</protein>
<evidence type="ECO:0000313" key="2">
    <source>
        <dbReference type="EMBL" id="CAE0728721.1"/>
    </source>
</evidence>
<evidence type="ECO:0000256" key="1">
    <source>
        <dbReference type="SAM" id="MobiDB-lite"/>
    </source>
</evidence>
<feature type="compositionally biased region" description="Polar residues" evidence="1">
    <location>
        <begin position="125"/>
        <end position="135"/>
    </location>
</feature>
<gene>
    <name evidence="2" type="ORF">PAUS00366_LOCUS21505</name>
</gene>
<feature type="region of interest" description="Disordered" evidence="1">
    <location>
        <begin position="98"/>
        <end position="117"/>
    </location>
</feature>